<dbReference type="RefSeq" id="WP_168770604.1">
    <property type="nucleotide sequence ID" value="NZ_FXZK01000012.1"/>
</dbReference>
<dbReference type="AlphaFoldDB" id="A0A238LJ56"/>
<keyword evidence="2" id="KW-0418">Kinase</keyword>
<dbReference type="GO" id="GO:0016301">
    <property type="term" value="F:kinase activity"/>
    <property type="evidence" value="ECO:0007669"/>
    <property type="project" value="UniProtKB-KW"/>
</dbReference>
<dbReference type="EMBL" id="FXZK01000012">
    <property type="protein sequence ID" value="SMY09747.1"/>
    <property type="molecule type" value="Genomic_DNA"/>
</dbReference>
<evidence type="ECO:0000313" key="2">
    <source>
        <dbReference type="EMBL" id="SMY09747.1"/>
    </source>
</evidence>
<dbReference type="InterPro" id="IPR011009">
    <property type="entry name" value="Kinase-like_dom_sf"/>
</dbReference>
<gene>
    <name evidence="2" type="ORF">LOM8899_03919</name>
</gene>
<keyword evidence="3" id="KW-1185">Reference proteome</keyword>
<organism evidence="2 3">
    <name type="scientific">Flavimaricola marinus</name>
    <dbReference type="NCBI Taxonomy" id="1819565"/>
    <lineage>
        <taxon>Bacteria</taxon>
        <taxon>Pseudomonadati</taxon>
        <taxon>Pseudomonadota</taxon>
        <taxon>Alphaproteobacteria</taxon>
        <taxon>Rhodobacterales</taxon>
        <taxon>Paracoccaceae</taxon>
        <taxon>Flavimaricola</taxon>
    </lineage>
</organism>
<dbReference type="InterPro" id="IPR002575">
    <property type="entry name" value="Aminoglycoside_PTrfase"/>
</dbReference>
<sequence length="340" mass="37352">MSNPDFNLETQCAALVTELGLGRADDVVLVEQLTGGVASDIAKVILKDRTICVKFALRKLKVEEDWFAPVHRNKAEYAWLSAAAAIAPEAALQLHGRSEARNGFAMEFLDGPNQFLLKDALMQGPVPLGAAASVGGLVGRIHATSAKPGFDRTAFANRADFDALRLDPYLRFTAARHPAAAGRIMQVLDGLYEAETVLVHGDVSPKNIIMRGSVPVILDAECATMGDASFDPAFCLNHLVLKALYRSDARRTLLEEAADFWDHYRDQIDWEDPAALASRVAILVPMLMLARVDGKSPVEYLTNAQTEHVRSVALDLIHRPPKTIAEFLDQITDQFERQHE</sequence>
<keyword evidence="2" id="KW-0808">Transferase</keyword>
<dbReference type="Pfam" id="PF01636">
    <property type="entry name" value="APH"/>
    <property type="match status" value="1"/>
</dbReference>
<dbReference type="SUPFAM" id="SSF56112">
    <property type="entry name" value="Protein kinase-like (PK-like)"/>
    <property type="match status" value="1"/>
</dbReference>
<proteinExistence type="predicted"/>
<accession>A0A238LJ56</accession>
<evidence type="ECO:0000259" key="1">
    <source>
        <dbReference type="Pfam" id="PF01636"/>
    </source>
</evidence>
<feature type="domain" description="Aminoglycoside phosphotransferase" evidence="1">
    <location>
        <begin position="31"/>
        <end position="261"/>
    </location>
</feature>
<dbReference type="Gene3D" id="3.90.1200.10">
    <property type="match status" value="1"/>
</dbReference>
<dbReference type="Proteomes" id="UP000201613">
    <property type="component" value="Unassembled WGS sequence"/>
</dbReference>
<evidence type="ECO:0000313" key="3">
    <source>
        <dbReference type="Proteomes" id="UP000201613"/>
    </source>
</evidence>
<name>A0A238LJ56_9RHOB</name>
<dbReference type="Gene3D" id="3.30.200.20">
    <property type="entry name" value="Phosphorylase Kinase, domain 1"/>
    <property type="match status" value="1"/>
</dbReference>
<protein>
    <submittedName>
        <fullName evidence="2">Methylthioribose kinase</fullName>
    </submittedName>
</protein>
<reference evidence="2 3" key="1">
    <citation type="submission" date="2017-05" db="EMBL/GenBank/DDBJ databases">
        <authorList>
            <person name="Song R."/>
            <person name="Chenine A.L."/>
            <person name="Ruprecht R.M."/>
        </authorList>
    </citation>
    <scope>NUCLEOTIDE SEQUENCE [LARGE SCALE GENOMIC DNA]</scope>
    <source>
        <strain evidence="2 3">CECT 8899</strain>
    </source>
</reference>